<dbReference type="OrthoDB" id="26753at10239"/>
<organism evidence="1 2">
    <name type="scientific">California sea lion adenovirus 1</name>
    <dbReference type="NCBI Taxonomy" id="943083"/>
    <lineage>
        <taxon>Viruses</taxon>
        <taxon>Varidnaviria</taxon>
        <taxon>Bamfordvirae</taxon>
        <taxon>Preplasmiviricota</taxon>
        <taxon>Polisuviricotina</taxon>
        <taxon>Pharingeaviricetes</taxon>
        <taxon>Rowavirales</taxon>
        <taxon>Adenoviridae</taxon>
        <taxon>Mastadenovirus</taxon>
        <taxon>Mastadenovirus otariidae</taxon>
        <taxon>Sea lion mastadenovirus A</taxon>
    </lineage>
</organism>
<dbReference type="RefSeq" id="YP_009032625.1">
    <property type="nucleotide sequence ID" value="NC_024150.1"/>
</dbReference>
<sequence>MEAACEIQNDNGGKYYDTRLRKNEELLSLITLHNCNKGSLCPVKHCNISWSLTSNGEHLIKFESQAFTYYCSKQSMQFITKVNIINHGYIGNITCTCTSANCLNNAIETICNIMPFAQ</sequence>
<dbReference type="Proteomes" id="UP000116231">
    <property type="component" value="Segment"/>
</dbReference>
<proteinExistence type="predicted"/>
<dbReference type="GeneID" id="19488627"/>
<dbReference type="EMBL" id="KJ563221">
    <property type="protein sequence ID" value="AIA22366.1"/>
    <property type="molecule type" value="Genomic_DNA"/>
</dbReference>
<reference evidence="1 2" key="1">
    <citation type="journal article" date="2015" name="Infect. Genet. Evol.">
        <title>Phylogenomic characterization of California sea lion adenovirus-1.</title>
        <authorList>
            <person name="Cortes-Hinojosa G."/>
            <person name="Gulland F.M."/>
            <person name="Goldstein T."/>
            <person name="Venn-Watson S."/>
            <person name="Rivera R."/>
            <person name="Waltzek T.B."/>
            <person name="Salemi M."/>
            <person name="Wellehan J.F.Jr."/>
        </authorList>
    </citation>
    <scope>NUCLEOTIDE SEQUENCE [LARGE SCALE GENOMIC DNA]</scope>
    <source>
        <strain evidence="1">Zc11-030</strain>
    </source>
</reference>
<keyword evidence="2" id="KW-1185">Reference proteome</keyword>
<protein>
    <submittedName>
        <fullName evidence="1">E3 13.4 kDa protein</fullName>
    </submittedName>
</protein>
<dbReference type="GO" id="GO:0033668">
    <property type="term" value="P:symbiont-mediated suppression of host apoptosis"/>
    <property type="evidence" value="ECO:0007669"/>
    <property type="project" value="UniProtKB-KW"/>
</dbReference>
<evidence type="ECO:0000313" key="2">
    <source>
        <dbReference type="Proteomes" id="UP000116231"/>
    </source>
</evidence>
<evidence type="ECO:0000313" key="1">
    <source>
        <dbReference type="EMBL" id="AIA22366.1"/>
    </source>
</evidence>
<name>A0A059XIF8_9ADEN</name>
<dbReference type="GO" id="GO:0052031">
    <property type="term" value="P:symbiont-mediated perturbation of host defense response"/>
    <property type="evidence" value="ECO:0007669"/>
    <property type="project" value="InterPro"/>
</dbReference>
<dbReference type="KEGG" id="vg:19488627"/>
<accession>A0A059XIF8</accession>